<accession>A0AAE0SL44</accession>
<dbReference type="Proteomes" id="UP001195483">
    <property type="component" value="Unassembled WGS sequence"/>
</dbReference>
<name>A0AAE0SL44_9BIVA</name>
<protein>
    <submittedName>
        <fullName evidence="3">Uncharacterized protein</fullName>
    </submittedName>
</protein>
<sequence>MKLEYLLNCVVTFAFLSINCALLADSTSGAEQLPIRVETKDNKNLQEGQQSWYTDLDSNHDQDLEESENFKRSQSWIAGYGKRFSPYYGYRLSGKADDLNKKRMQSWAAGYGKRSTANIKRLQAWLTTFGKKSSDDTDKAARIESMLSRYEKQSNMPHDIDKRLQSWMSGYGKRLQSWMPGYGKRSNNYGSEEKKLSRDWNSRFGNVDYADDGSEYLDYTSESDKRSQGWAAMYGKRNMISDNLQLEAQRMSDGKRSSGPRWFVGYGKRGPNWFVGYGKRGSRWHVGYGKGLSENDLESVIPDQDEDKGSSSWHAGKRQSAERDGYENSDDSTFTDSSLAELRLN</sequence>
<feature type="region of interest" description="Disordered" evidence="1">
    <location>
        <begin position="295"/>
        <end position="345"/>
    </location>
</feature>
<feature type="chain" id="PRO_5042222468" evidence="2">
    <location>
        <begin position="25"/>
        <end position="345"/>
    </location>
</feature>
<reference evidence="3" key="3">
    <citation type="submission" date="2023-05" db="EMBL/GenBank/DDBJ databases">
        <authorList>
            <person name="Smith C.H."/>
        </authorList>
    </citation>
    <scope>NUCLEOTIDE SEQUENCE</scope>
    <source>
        <strain evidence="3">CHS0354</strain>
        <tissue evidence="3">Mantle</tissue>
    </source>
</reference>
<evidence type="ECO:0000313" key="4">
    <source>
        <dbReference type="Proteomes" id="UP001195483"/>
    </source>
</evidence>
<feature type="signal peptide" evidence="2">
    <location>
        <begin position="1"/>
        <end position="24"/>
    </location>
</feature>
<reference evidence="3" key="2">
    <citation type="journal article" date="2021" name="Genome Biol. Evol.">
        <title>Developing a high-quality reference genome for a parasitic bivalve with doubly uniparental inheritance (Bivalvia: Unionida).</title>
        <authorList>
            <person name="Smith C.H."/>
        </authorList>
    </citation>
    <scope>NUCLEOTIDE SEQUENCE</scope>
    <source>
        <strain evidence="3">CHS0354</strain>
        <tissue evidence="3">Mantle</tissue>
    </source>
</reference>
<evidence type="ECO:0000256" key="1">
    <source>
        <dbReference type="SAM" id="MobiDB-lite"/>
    </source>
</evidence>
<evidence type="ECO:0000313" key="3">
    <source>
        <dbReference type="EMBL" id="KAK3594052.1"/>
    </source>
</evidence>
<keyword evidence="4" id="KW-1185">Reference proteome</keyword>
<evidence type="ECO:0000256" key="2">
    <source>
        <dbReference type="SAM" id="SignalP"/>
    </source>
</evidence>
<keyword evidence="2" id="KW-0732">Signal</keyword>
<dbReference type="EMBL" id="JAEAOA010002342">
    <property type="protein sequence ID" value="KAK3594052.1"/>
    <property type="molecule type" value="Genomic_DNA"/>
</dbReference>
<gene>
    <name evidence="3" type="ORF">CHS0354_040813</name>
</gene>
<reference evidence="3" key="1">
    <citation type="journal article" date="2021" name="Genome Biol. Evol.">
        <title>A High-Quality Reference Genome for a Parasitic Bivalve with Doubly Uniparental Inheritance (Bivalvia: Unionida).</title>
        <authorList>
            <person name="Smith C.H."/>
        </authorList>
    </citation>
    <scope>NUCLEOTIDE SEQUENCE</scope>
    <source>
        <strain evidence="3">CHS0354</strain>
    </source>
</reference>
<proteinExistence type="predicted"/>
<organism evidence="3 4">
    <name type="scientific">Potamilus streckersoni</name>
    <dbReference type="NCBI Taxonomy" id="2493646"/>
    <lineage>
        <taxon>Eukaryota</taxon>
        <taxon>Metazoa</taxon>
        <taxon>Spiralia</taxon>
        <taxon>Lophotrochozoa</taxon>
        <taxon>Mollusca</taxon>
        <taxon>Bivalvia</taxon>
        <taxon>Autobranchia</taxon>
        <taxon>Heteroconchia</taxon>
        <taxon>Palaeoheterodonta</taxon>
        <taxon>Unionida</taxon>
        <taxon>Unionoidea</taxon>
        <taxon>Unionidae</taxon>
        <taxon>Ambleminae</taxon>
        <taxon>Lampsilini</taxon>
        <taxon>Potamilus</taxon>
    </lineage>
</organism>
<comment type="caution">
    <text evidence="3">The sequence shown here is derived from an EMBL/GenBank/DDBJ whole genome shotgun (WGS) entry which is preliminary data.</text>
</comment>
<dbReference type="AlphaFoldDB" id="A0AAE0SL44"/>